<organism evidence="1">
    <name type="scientific">Anguilla anguilla</name>
    <name type="common">European freshwater eel</name>
    <name type="synonym">Muraena anguilla</name>
    <dbReference type="NCBI Taxonomy" id="7936"/>
    <lineage>
        <taxon>Eukaryota</taxon>
        <taxon>Metazoa</taxon>
        <taxon>Chordata</taxon>
        <taxon>Craniata</taxon>
        <taxon>Vertebrata</taxon>
        <taxon>Euteleostomi</taxon>
        <taxon>Actinopterygii</taxon>
        <taxon>Neopterygii</taxon>
        <taxon>Teleostei</taxon>
        <taxon>Anguilliformes</taxon>
        <taxon>Anguillidae</taxon>
        <taxon>Anguilla</taxon>
    </lineage>
</organism>
<reference evidence="1" key="1">
    <citation type="submission" date="2014-11" db="EMBL/GenBank/DDBJ databases">
        <authorList>
            <person name="Amaro Gonzalez C."/>
        </authorList>
    </citation>
    <scope>NUCLEOTIDE SEQUENCE</scope>
</reference>
<accession>A0A0E9W300</accession>
<sequence length="20" mass="2227">MYGCYCTLKTHSSTVLTCSK</sequence>
<evidence type="ECO:0000313" key="1">
    <source>
        <dbReference type="EMBL" id="JAH84691.1"/>
    </source>
</evidence>
<dbReference type="EMBL" id="GBXM01023886">
    <property type="protein sequence ID" value="JAH84691.1"/>
    <property type="molecule type" value="Transcribed_RNA"/>
</dbReference>
<reference evidence="1" key="2">
    <citation type="journal article" date="2015" name="Fish Shellfish Immunol.">
        <title>Early steps in the European eel (Anguilla anguilla)-Vibrio vulnificus interaction in the gills: Role of the RtxA13 toxin.</title>
        <authorList>
            <person name="Callol A."/>
            <person name="Pajuelo D."/>
            <person name="Ebbesson L."/>
            <person name="Teles M."/>
            <person name="MacKenzie S."/>
            <person name="Amaro C."/>
        </authorList>
    </citation>
    <scope>NUCLEOTIDE SEQUENCE</scope>
</reference>
<name>A0A0E9W300_ANGAN</name>
<protein>
    <submittedName>
        <fullName evidence="1">Uncharacterized protein</fullName>
    </submittedName>
</protein>
<dbReference type="AlphaFoldDB" id="A0A0E9W300"/>
<proteinExistence type="predicted"/>